<dbReference type="Gene3D" id="1.10.30.50">
    <property type="match status" value="1"/>
</dbReference>
<dbReference type="HOGENOM" id="CLU_058772_0_0_9"/>
<dbReference type="PATRIC" id="fig|1218508.4.peg.1597"/>
<dbReference type="InterPro" id="IPR003615">
    <property type="entry name" value="HNH_nuc"/>
</dbReference>
<protein>
    <recommendedName>
        <fullName evidence="1">HNH nuclease domain-containing protein</fullName>
    </recommendedName>
</protein>
<keyword evidence="3" id="KW-1185">Reference proteome</keyword>
<evidence type="ECO:0000313" key="2">
    <source>
        <dbReference type="EMBL" id="KJY48149.1"/>
    </source>
</evidence>
<organism evidence="2 3">
    <name type="scientific">Bombilactobacillus mellis</name>
    <dbReference type="NCBI Taxonomy" id="1218508"/>
    <lineage>
        <taxon>Bacteria</taxon>
        <taxon>Bacillati</taxon>
        <taxon>Bacillota</taxon>
        <taxon>Bacilli</taxon>
        <taxon>Lactobacillales</taxon>
        <taxon>Lactobacillaceae</taxon>
        <taxon>Bombilactobacillus</taxon>
    </lineage>
</organism>
<evidence type="ECO:0000259" key="1">
    <source>
        <dbReference type="SMART" id="SM00507"/>
    </source>
</evidence>
<dbReference type="AlphaFoldDB" id="A0A0F4KQ71"/>
<dbReference type="SMART" id="SM00507">
    <property type="entry name" value="HNHc"/>
    <property type="match status" value="1"/>
</dbReference>
<dbReference type="GO" id="GO:0003676">
    <property type="term" value="F:nucleic acid binding"/>
    <property type="evidence" value="ECO:0007669"/>
    <property type="project" value="InterPro"/>
</dbReference>
<dbReference type="Pfam" id="PF01844">
    <property type="entry name" value="HNH"/>
    <property type="match status" value="1"/>
</dbReference>
<dbReference type="RefSeq" id="WP_045923464.1">
    <property type="nucleotide sequence ID" value="NZ_JBHTHW010000002.1"/>
</dbReference>
<evidence type="ECO:0000313" key="3">
    <source>
        <dbReference type="Proteomes" id="UP000033695"/>
    </source>
</evidence>
<reference evidence="2 3" key="1">
    <citation type="submission" date="2014-12" db="EMBL/GenBank/DDBJ databases">
        <title>Comparative genomics of the lactic acid bacteria isolated from the honey bee gut.</title>
        <authorList>
            <person name="Ellegaard K.M."/>
            <person name="Tamarit D."/>
            <person name="Javelind E."/>
            <person name="Olofsson T."/>
            <person name="Andersson S.G."/>
            <person name="Vasquez A."/>
        </authorList>
    </citation>
    <scope>NUCLEOTIDE SEQUENCE [LARGE SCALE GENOMIC DNA]</scope>
    <source>
        <strain evidence="2 3">Hon2</strain>
    </source>
</reference>
<name>A0A0F4KQ71_9LACO</name>
<sequence length="284" mass="33468">MCNVNLKIGDFLSNSELSKKFTVSTEGGMRFSTENNILVLITKIHDNPYPDRWEGNKLYYIGMGRKGDQSIDFQSNKKLNSIYYTEKITTKLVLFINTDQNKYLYCGEVKTIGRPYFKYQYFTKNEKRKIIIFPLIVKNLTSISSQFFDSTINIKSYKNKKEDTLIKNIDTYQKNYDNKNYVNAKEKKYYRNPYIAYISKKYAKGICQLCQKAAPFQDKDGNPYLESHHIEWLSRGGKDRLDNVIALCPNCHKKMHIIDDKKDVKLLQQKSLEMYKHYFSINNI</sequence>
<feature type="domain" description="HNH nuclease" evidence="1">
    <location>
        <begin position="194"/>
        <end position="253"/>
    </location>
</feature>
<dbReference type="InterPro" id="IPR002711">
    <property type="entry name" value="HNH"/>
</dbReference>
<dbReference type="EMBL" id="JXBZ01000013">
    <property type="protein sequence ID" value="KJY48149.1"/>
    <property type="molecule type" value="Genomic_DNA"/>
</dbReference>
<gene>
    <name evidence="2" type="ORF">JG29_08350</name>
</gene>
<dbReference type="CDD" id="cd00085">
    <property type="entry name" value="HNHc"/>
    <property type="match status" value="1"/>
</dbReference>
<dbReference type="GO" id="GO:0008270">
    <property type="term" value="F:zinc ion binding"/>
    <property type="evidence" value="ECO:0007669"/>
    <property type="project" value="InterPro"/>
</dbReference>
<accession>A0A0F4KQ71</accession>
<proteinExistence type="predicted"/>
<dbReference type="Proteomes" id="UP000033695">
    <property type="component" value="Unassembled WGS sequence"/>
</dbReference>
<dbReference type="OrthoDB" id="9811997at2"/>
<comment type="caution">
    <text evidence="2">The sequence shown here is derived from an EMBL/GenBank/DDBJ whole genome shotgun (WGS) entry which is preliminary data.</text>
</comment>
<dbReference type="GO" id="GO:0004519">
    <property type="term" value="F:endonuclease activity"/>
    <property type="evidence" value="ECO:0007669"/>
    <property type="project" value="InterPro"/>
</dbReference>